<keyword evidence="2" id="KW-0560">Oxidoreductase</keyword>
<dbReference type="SUPFAM" id="SSF51735">
    <property type="entry name" value="NAD(P)-binding Rossmann-fold domains"/>
    <property type="match status" value="1"/>
</dbReference>
<keyword evidence="4" id="KW-1185">Reference proteome</keyword>
<name>A0AAN0KL39_9GAMM</name>
<dbReference type="EMBL" id="AP028908">
    <property type="protein sequence ID" value="BES83854.1"/>
    <property type="molecule type" value="Genomic_DNA"/>
</dbReference>
<proteinExistence type="inferred from homology"/>
<dbReference type="InterPro" id="IPR036291">
    <property type="entry name" value="NAD(P)-bd_dom_sf"/>
</dbReference>
<dbReference type="AlphaFoldDB" id="A0AAN0KL39"/>
<evidence type="ECO:0000313" key="4">
    <source>
        <dbReference type="Proteomes" id="UP001377830"/>
    </source>
</evidence>
<dbReference type="GO" id="GO:0016491">
    <property type="term" value="F:oxidoreductase activity"/>
    <property type="evidence" value="ECO:0007669"/>
    <property type="project" value="UniProtKB-KW"/>
</dbReference>
<dbReference type="PRINTS" id="PR00080">
    <property type="entry name" value="SDRFAMILY"/>
</dbReference>
<dbReference type="Pfam" id="PF13561">
    <property type="entry name" value="adh_short_C2"/>
    <property type="match status" value="1"/>
</dbReference>
<dbReference type="RefSeq" id="WP_261848293.1">
    <property type="nucleotide sequence ID" value="NZ_AP028908.1"/>
</dbReference>
<dbReference type="CDD" id="cd05233">
    <property type="entry name" value="SDR_c"/>
    <property type="match status" value="1"/>
</dbReference>
<evidence type="ECO:0000256" key="1">
    <source>
        <dbReference type="ARBA" id="ARBA00006484"/>
    </source>
</evidence>
<dbReference type="Proteomes" id="UP001377830">
    <property type="component" value="Chromosome"/>
</dbReference>
<dbReference type="PROSITE" id="PS00061">
    <property type="entry name" value="ADH_SHORT"/>
    <property type="match status" value="1"/>
</dbReference>
<dbReference type="KEGG" id="parl:PEC302110_09510"/>
<protein>
    <submittedName>
        <fullName evidence="3">SDR family oxidoreductase</fullName>
    </submittedName>
</protein>
<organism evidence="3 4">
    <name type="scientific">Pectobacterium araliae</name>
    <dbReference type="NCBI Taxonomy" id="3073862"/>
    <lineage>
        <taxon>Bacteria</taxon>
        <taxon>Pseudomonadati</taxon>
        <taxon>Pseudomonadota</taxon>
        <taxon>Gammaproteobacteria</taxon>
        <taxon>Enterobacterales</taxon>
        <taxon>Pectobacteriaceae</taxon>
        <taxon>Pectobacterium</taxon>
    </lineage>
</organism>
<dbReference type="FunFam" id="3.40.50.720:FF:000084">
    <property type="entry name" value="Short-chain dehydrogenase reductase"/>
    <property type="match status" value="1"/>
</dbReference>
<sequence length="234" mass="25810">MKKFIVFGGSSGIGEKVAEDLLIEGFSVLVFDRIKPSNDKVDFFELDLGNPEAIPSLIKRKISDHIFDGLVYCAGVREICSLDELSYTEWKKVFSINVDSFFLAAKTCRYNLNKKSSIVNISSVSGVLGEPNRSAYVASKHALIGLTKCLAIELSPSEIRVNSVAPGVIKTPLTNDYYQDHKLMEKVNNNHIMKRTGEVGEVSEAIKFLLSNKASFITGSTLFVDGGWTAFKDI</sequence>
<dbReference type="InterPro" id="IPR002347">
    <property type="entry name" value="SDR_fam"/>
</dbReference>
<reference evidence="4" key="1">
    <citation type="journal article" date="2024" name="Int. J. Syst. Evol. Microbiol.">
        <title>Pectobacterium araliae sp. nov., a pathogen causing bacterial soft rot of Japanese angelica tree in Japan.</title>
        <authorList>
            <person name="Sawada H."/>
            <person name="Someya N."/>
            <person name="Morohoshi T."/>
            <person name="Ono M."/>
            <person name="Satou M."/>
        </authorList>
    </citation>
    <scope>NUCLEOTIDE SEQUENCE [LARGE SCALE GENOMIC DNA]</scope>
    <source>
        <strain evidence="4">MAFF 302110</strain>
    </source>
</reference>
<evidence type="ECO:0000256" key="2">
    <source>
        <dbReference type="ARBA" id="ARBA00023002"/>
    </source>
</evidence>
<evidence type="ECO:0000313" key="3">
    <source>
        <dbReference type="EMBL" id="BES83854.1"/>
    </source>
</evidence>
<comment type="similarity">
    <text evidence="1">Belongs to the short-chain dehydrogenases/reductases (SDR) family.</text>
</comment>
<dbReference type="InterPro" id="IPR020904">
    <property type="entry name" value="Sc_DH/Rdtase_CS"/>
</dbReference>
<accession>A0AAN0KL39</accession>
<dbReference type="Gene3D" id="3.40.50.720">
    <property type="entry name" value="NAD(P)-binding Rossmann-like Domain"/>
    <property type="match status" value="1"/>
</dbReference>
<dbReference type="PANTHER" id="PTHR24321:SF8">
    <property type="entry name" value="ESTRADIOL 17-BETA-DEHYDROGENASE 8-RELATED"/>
    <property type="match status" value="1"/>
</dbReference>
<dbReference type="PRINTS" id="PR00081">
    <property type="entry name" value="GDHRDH"/>
</dbReference>
<gene>
    <name evidence="3" type="ORF">PEC302110_09510</name>
</gene>
<dbReference type="PANTHER" id="PTHR24321">
    <property type="entry name" value="DEHYDROGENASES, SHORT CHAIN"/>
    <property type="match status" value="1"/>
</dbReference>